<accession>A0A151B6G0</accession>
<dbReference type="RefSeq" id="WP_161938344.1">
    <property type="nucleotide sequence ID" value="NZ_LTBA01000003.1"/>
</dbReference>
<feature type="domain" description="Methyl-accepting transducer" evidence="12">
    <location>
        <begin position="385"/>
        <end position="664"/>
    </location>
</feature>
<keyword evidence="15" id="KW-1185">Reference proteome</keyword>
<keyword evidence="10" id="KW-0175">Coiled coil</keyword>
<dbReference type="InterPro" id="IPR003660">
    <property type="entry name" value="HAMP_dom"/>
</dbReference>
<evidence type="ECO:0000259" key="12">
    <source>
        <dbReference type="PROSITE" id="PS50111"/>
    </source>
</evidence>
<name>A0A151B6G0_9CLOT</name>
<keyword evidence="3" id="KW-0145">Chemotaxis</keyword>
<evidence type="ECO:0000313" key="14">
    <source>
        <dbReference type="EMBL" id="KYH35479.1"/>
    </source>
</evidence>
<evidence type="ECO:0000256" key="3">
    <source>
        <dbReference type="ARBA" id="ARBA00022500"/>
    </source>
</evidence>
<evidence type="ECO:0000256" key="5">
    <source>
        <dbReference type="ARBA" id="ARBA00022989"/>
    </source>
</evidence>
<evidence type="ECO:0000256" key="7">
    <source>
        <dbReference type="ARBA" id="ARBA00023224"/>
    </source>
</evidence>
<evidence type="ECO:0000256" key="6">
    <source>
        <dbReference type="ARBA" id="ARBA00023136"/>
    </source>
</evidence>
<reference evidence="14 15" key="1">
    <citation type="submission" date="2016-02" db="EMBL/GenBank/DDBJ databases">
        <title>Genome sequence of Clostridium tepidiprofundi DSM 19306.</title>
        <authorList>
            <person name="Poehlein A."/>
            <person name="Daniel R."/>
        </authorList>
    </citation>
    <scope>NUCLEOTIDE SEQUENCE [LARGE SCALE GENOMIC DNA]</scope>
    <source>
        <strain evidence="14 15">DSM 19306</strain>
    </source>
</reference>
<comment type="similarity">
    <text evidence="8">Belongs to the methyl-accepting chemotaxis (MCP) protein family.</text>
</comment>
<dbReference type="Gene3D" id="1.10.287.950">
    <property type="entry name" value="Methyl-accepting chemotaxis protein"/>
    <property type="match status" value="1"/>
</dbReference>
<keyword evidence="2" id="KW-1003">Cell membrane</keyword>
<evidence type="ECO:0000256" key="2">
    <source>
        <dbReference type="ARBA" id="ARBA00022475"/>
    </source>
</evidence>
<feature type="domain" description="HAMP" evidence="13">
    <location>
        <begin position="328"/>
        <end position="380"/>
    </location>
</feature>
<evidence type="ECO:0000256" key="4">
    <source>
        <dbReference type="ARBA" id="ARBA00022692"/>
    </source>
</evidence>
<dbReference type="InterPro" id="IPR033479">
    <property type="entry name" value="dCache_1"/>
</dbReference>
<keyword evidence="7 9" id="KW-0807">Transducer</keyword>
<organism evidence="14 15">
    <name type="scientific">Clostridium tepidiprofundi DSM 19306</name>
    <dbReference type="NCBI Taxonomy" id="1121338"/>
    <lineage>
        <taxon>Bacteria</taxon>
        <taxon>Bacillati</taxon>
        <taxon>Bacillota</taxon>
        <taxon>Clostridia</taxon>
        <taxon>Eubacteriales</taxon>
        <taxon>Clostridiaceae</taxon>
        <taxon>Clostridium</taxon>
    </lineage>
</organism>
<evidence type="ECO:0000256" key="8">
    <source>
        <dbReference type="ARBA" id="ARBA00029447"/>
    </source>
</evidence>
<comment type="subcellular location">
    <subcellularLocation>
        <location evidence="1">Cell membrane</location>
        <topology evidence="1">Multi-pass membrane protein</topology>
    </subcellularLocation>
</comment>
<dbReference type="PROSITE" id="PS50111">
    <property type="entry name" value="CHEMOTAXIS_TRANSDUC_2"/>
    <property type="match status" value="1"/>
</dbReference>
<dbReference type="CDD" id="cd12912">
    <property type="entry name" value="PDC2_MCP_like"/>
    <property type="match status" value="1"/>
</dbReference>
<dbReference type="Proteomes" id="UP000075531">
    <property type="component" value="Unassembled WGS sequence"/>
</dbReference>
<keyword evidence="5 11" id="KW-1133">Transmembrane helix</keyword>
<dbReference type="SMART" id="SM00283">
    <property type="entry name" value="MA"/>
    <property type="match status" value="1"/>
</dbReference>
<dbReference type="GO" id="GO:0005886">
    <property type="term" value="C:plasma membrane"/>
    <property type="evidence" value="ECO:0007669"/>
    <property type="project" value="UniProtKB-SubCell"/>
</dbReference>
<dbReference type="PANTHER" id="PTHR32089">
    <property type="entry name" value="METHYL-ACCEPTING CHEMOTAXIS PROTEIN MCPB"/>
    <property type="match status" value="1"/>
</dbReference>
<evidence type="ECO:0000256" key="9">
    <source>
        <dbReference type="PROSITE-ProRule" id="PRU00284"/>
    </source>
</evidence>
<dbReference type="GO" id="GO:0006935">
    <property type="term" value="P:chemotaxis"/>
    <property type="evidence" value="ECO:0007669"/>
    <property type="project" value="UniProtKB-KW"/>
</dbReference>
<dbReference type="CDD" id="cd06225">
    <property type="entry name" value="HAMP"/>
    <property type="match status" value="1"/>
</dbReference>
<evidence type="ECO:0000256" key="10">
    <source>
        <dbReference type="SAM" id="Coils"/>
    </source>
</evidence>
<dbReference type="Pfam" id="PF00672">
    <property type="entry name" value="HAMP"/>
    <property type="match status" value="1"/>
</dbReference>
<dbReference type="EMBL" id="LTBA01000003">
    <property type="protein sequence ID" value="KYH35479.1"/>
    <property type="molecule type" value="Genomic_DNA"/>
</dbReference>
<dbReference type="SMART" id="SM00304">
    <property type="entry name" value="HAMP"/>
    <property type="match status" value="1"/>
</dbReference>
<dbReference type="InterPro" id="IPR004089">
    <property type="entry name" value="MCPsignal_dom"/>
</dbReference>
<dbReference type="Pfam" id="PF00015">
    <property type="entry name" value="MCPsignal"/>
    <property type="match status" value="1"/>
</dbReference>
<keyword evidence="4 11" id="KW-0812">Transmembrane</keyword>
<feature type="transmembrane region" description="Helical" evidence="11">
    <location>
        <begin position="309"/>
        <end position="327"/>
    </location>
</feature>
<comment type="caution">
    <text evidence="14">The sequence shown here is derived from an EMBL/GenBank/DDBJ whole genome shotgun (WGS) entry which is preliminary data.</text>
</comment>
<feature type="coiled-coil region" evidence="10">
    <location>
        <begin position="467"/>
        <end position="501"/>
    </location>
</feature>
<dbReference type="PANTHER" id="PTHR32089:SF112">
    <property type="entry name" value="LYSOZYME-LIKE PROTEIN-RELATED"/>
    <property type="match status" value="1"/>
</dbReference>
<proteinExistence type="inferred from homology"/>
<keyword evidence="6 11" id="KW-0472">Membrane</keyword>
<dbReference type="GO" id="GO:0007165">
    <property type="term" value="P:signal transduction"/>
    <property type="evidence" value="ECO:0007669"/>
    <property type="project" value="UniProtKB-KW"/>
</dbReference>
<evidence type="ECO:0000256" key="1">
    <source>
        <dbReference type="ARBA" id="ARBA00004651"/>
    </source>
</evidence>
<evidence type="ECO:0000259" key="13">
    <source>
        <dbReference type="PROSITE" id="PS50885"/>
    </source>
</evidence>
<evidence type="ECO:0000256" key="11">
    <source>
        <dbReference type="SAM" id="Phobius"/>
    </source>
</evidence>
<dbReference type="PATRIC" id="fig|1121338.3.peg.662"/>
<dbReference type="Gene3D" id="3.30.450.20">
    <property type="entry name" value="PAS domain"/>
    <property type="match status" value="1"/>
</dbReference>
<evidence type="ECO:0000313" key="15">
    <source>
        <dbReference type="Proteomes" id="UP000075531"/>
    </source>
</evidence>
<protein>
    <submittedName>
        <fullName evidence="14">Methyl-accepting chemotaxis protein McpB</fullName>
    </submittedName>
</protein>
<gene>
    <name evidence="14" type="primary">mcpB_1</name>
    <name evidence="14" type="ORF">CLTEP_06550</name>
</gene>
<sequence>MKKFKKPNFKMRRRGTNLKLNLRLYNRISFKIMLELFALLFVVCTVFGVISYKGASSALNNNIRNSLQARTRDAAEHLSSQLEGKIVILKDIANWYEIKTMDWVKQKGKLVGENQRLGFVRFQIISLNGNMHTTDSDKVLNVSNNENFQKVLKGETVITDPYISEIDDSALVDVMVPIKSVFGETTGVLVGCLDLKKVNSIVSNIKVGTTGYAFVVNREGTFIAHKNIEKVIKCVNVLKEAEKDTKTKELSNLVKNMVKGESGFGEYYYNNSRKFMAYAPVANTDWSIALTITKSELFKDIDSLRNKQIILIFAFIVLGVALGYFIANDVKKPLLVMEKHAEELAKCNLSYKTTLKRKDEFGKTAEALNKAADTLKNVILAVKNESKFILKGTDKSAEMFEKASEKVEYIAASTEEISASMQESSAGVEEVTSMASTVKEEADQTAERAKEGLVLALNIEKKSNDISKDAAKAMENVQAIYKDAKEKLEKSIEDVKIANNISEMADSIFAIAEQTNLLALNAAIEAARAGEHGRGFAVVADEVRKLAEESSAAVGEIQTNVKKVLSAVGELSSSSEFVLKVIEKDILNDYRKLMDVSTQYKGDGQTFKNIIDDFAKASENISISMEQIVASMEEVANAITDVTNSSGEIAQSLGEVSENNDSIMEQVKENGQSAEKLSKEISEFHIE</sequence>
<dbReference type="STRING" id="1121338.CLTEP_06550"/>
<dbReference type="Pfam" id="PF02743">
    <property type="entry name" value="dCache_1"/>
    <property type="match status" value="1"/>
</dbReference>
<dbReference type="PROSITE" id="PS50885">
    <property type="entry name" value="HAMP"/>
    <property type="match status" value="1"/>
</dbReference>
<dbReference type="AlphaFoldDB" id="A0A151B6G0"/>
<dbReference type="SUPFAM" id="SSF58104">
    <property type="entry name" value="Methyl-accepting chemotaxis protein (MCP) signaling domain"/>
    <property type="match status" value="1"/>
</dbReference>